<protein>
    <submittedName>
        <fullName evidence="2">Uncharacterized protein</fullName>
    </submittedName>
</protein>
<gene>
    <name evidence="2" type="ORF">E2C01_083313</name>
</gene>
<evidence type="ECO:0000313" key="3">
    <source>
        <dbReference type="Proteomes" id="UP000324222"/>
    </source>
</evidence>
<dbReference type="AlphaFoldDB" id="A0A5B7IS44"/>
<accession>A0A5B7IS44</accession>
<dbReference type="Proteomes" id="UP000324222">
    <property type="component" value="Unassembled WGS sequence"/>
</dbReference>
<evidence type="ECO:0000313" key="2">
    <source>
        <dbReference type="EMBL" id="MPC88411.1"/>
    </source>
</evidence>
<proteinExistence type="predicted"/>
<evidence type="ECO:0000256" key="1">
    <source>
        <dbReference type="SAM" id="MobiDB-lite"/>
    </source>
</evidence>
<organism evidence="2 3">
    <name type="scientific">Portunus trituberculatus</name>
    <name type="common">Swimming crab</name>
    <name type="synonym">Neptunus trituberculatus</name>
    <dbReference type="NCBI Taxonomy" id="210409"/>
    <lineage>
        <taxon>Eukaryota</taxon>
        <taxon>Metazoa</taxon>
        <taxon>Ecdysozoa</taxon>
        <taxon>Arthropoda</taxon>
        <taxon>Crustacea</taxon>
        <taxon>Multicrustacea</taxon>
        <taxon>Malacostraca</taxon>
        <taxon>Eumalacostraca</taxon>
        <taxon>Eucarida</taxon>
        <taxon>Decapoda</taxon>
        <taxon>Pleocyemata</taxon>
        <taxon>Brachyura</taxon>
        <taxon>Eubrachyura</taxon>
        <taxon>Portunoidea</taxon>
        <taxon>Portunidae</taxon>
        <taxon>Portuninae</taxon>
        <taxon>Portunus</taxon>
    </lineage>
</organism>
<reference evidence="2 3" key="1">
    <citation type="submission" date="2019-05" db="EMBL/GenBank/DDBJ databases">
        <title>Another draft genome of Portunus trituberculatus and its Hox gene families provides insights of decapod evolution.</title>
        <authorList>
            <person name="Jeong J.-H."/>
            <person name="Song I."/>
            <person name="Kim S."/>
            <person name="Choi T."/>
            <person name="Kim D."/>
            <person name="Ryu S."/>
            <person name="Kim W."/>
        </authorList>
    </citation>
    <scope>NUCLEOTIDE SEQUENCE [LARGE SCALE GENOMIC DNA]</scope>
    <source>
        <tissue evidence="2">Muscle</tissue>
    </source>
</reference>
<feature type="region of interest" description="Disordered" evidence="1">
    <location>
        <begin position="33"/>
        <end position="68"/>
    </location>
</feature>
<keyword evidence="3" id="KW-1185">Reference proteome</keyword>
<comment type="caution">
    <text evidence="2">The sequence shown here is derived from an EMBL/GenBank/DDBJ whole genome shotgun (WGS) entry which is preliminary data.</text>
</comment>
<dbReference type="EMBL" id="VSRR010077707">
    <property type="protein sequence ID" value="MPC88411.1"/>
    <property type="molecule type" value="Genomic_DNA"/>
</dbReference>
<name>A0A5B7IS44_PORTR</name>
<feature type="compositionally biased region" description="Low complexity" evidence="1">
    <location>
        <begin position="33"/>
        <end position="43"/>
    </location>
</feature>
<sequence>MPLAPGQNKAPSITNAYFSSFTSVSVILSVLSPSPQRPQLPSVTRGVSDPFQTPAPSPPDPPPAGASA</sequence>
<feature type="compositionally biased region" description="Pro residues" evidence="1">
    <location>
        <begin position="53"/>
        <end position="68"/>
    </location>
</feature>